<dbReference type="InterPro" id="IPR040323">
    <property type="entry name" value="EIPR1"/>
</dbReference>
<dbReference type="InterPro" id="IPR036322">
    <property type="entry name" value="WD40_repeat_dom_sf"/>
</dbReference>
<feature type="repeat" description="WD" evidence="4">
    <location>
        <begin position="96"/>
        <end position="131"/>
    </location>
</feature>
<dbReference type="SMART" id="SM00320">
    <property type="entry name" value="WD40"/>
    <property type="match status" value="3"/>
</dbReference>
<protein>
    <submittedName>
        <fullName evidence="5">Uncharacterized protein</fullName>
    </submittedName>
</protein>
<keyword evidence="2 4" id="KW-0853">WD repeat</keyword>
<evidence type="ECO:0000313" key="6">
    <source>
        <dbReference type="Proteomes" id="UP001212152"/>
    </source>
</evidence>
<dbReference type="GO" id="GO:0016567">
    <property type="term" value="P:protein ubiquitination"/>
    <property type="evidence" value="ECO:0007669"/>
    <property type="project" value="TreeGrafter"/>
</dbReference>
<comment type="caution">
    <text evidence="5">The sequence shown here is derived from an EMBL/GenBank/DDBJ whole genome shotgun (WGS) entry which is preliminary data.</text>
</comment>
<organism evidence="5 6">
    <name type="scientific">Geranomyces variabilis</name>
    <dbReference type="NCBI Taxonomy" id="109894"/>
    <lineage>
        <taxon>Eukaryota</taxon>
        <taxon>Fungi</taxon>
        <taxon>Fungi incertae sedis</taxon>
        <taxon>Chytridiomycota</taxon>
        <taxon>Chytridiomycota incertae sedis</taxon>
        <taxon>Chytridiomycetes</taxon>
        <taxon>Spizellomycetales</taxon>
        <taxon>Powellomycetaceae</taxon>
        <taxon>Geranomyces</taxon>
    </lineage>
</organism>
<gene>
    <name evidence="5" type="ORF">HDU87_001316</name>
</gene>
<reference evidence="5" key="1">
    <citation type="submission" date="2020-05" db="EMBL/GenBank/DDBJ databases">
        <title>Phylogenomic resolution of chytrid fungi.</title>
        <authorList>
            <person name="Stajich J.E."/>
            <person name="Amses K."/>
            <person name="Simmons R."/>
            <person name="Seto K."/>
            <person name="Myers J."/>
            <person name="Bonds A."/>
            <person name="Quandt C.A."/>
            <person name="Barry K."/>
            <person name="Liu P."/>
            <person name="Grigoriev I."/>
            <person name="Longcore J.E."/>
            <person name="James T.Y."/>
        </authorList>
    </citation>
    <scope>NUCLEOTIDE SEQUENCE</scope>
    <source>
        <strain evidence="5">JEL0379</strain>
    </source>
</reference>
<dbReference type="InterPro" id="IPR001680">
    <property type="entry name" value="WD40_rpt"/>
</dbReference>
<dbReference type="Pfam" id="PF00400">
    <property type="entry name" value="WD40"/>
    <property type="match status" value="2"/>
</dbReference>
<keyword evidence="3" id="KW-0677">Repeat</keyword>
<keyword evidence="6" id="KW-1185">Reference proteome</keyword>
<name>A0AAD5TPW3_9FUNG</name>
<dbReference type="PANTHER" id="PTHR14205:SF15">
    <property type="entry name" value="EARP AND GARP COMPLEX-INTERACTING PROTEIN 1"/>
    <property type="match status" value="1"/>
</dbReference>
<dbReference type="PROSITE" id="PS00678">
    <property type="entry name" value="WD_REPEATS_1"/>
    <property type="match status" value="1"/>
</dbReference>
<evidence type="ECO:0000256" key="1">
    <source>
        <dbReference type="ARBA" id="ARBA00005672"/>
    </source>
</evidence>
<proteinExistence type="inferred from homology"/>
<evidence type="ECO:0000256" key="4">
    <source>
        <dbReference type="PROSITE-ProRule" id="PRU00221"/>
    </source>
</evidence>
<evidence type="ECO:0000313" key="5">
    <source>
        <dbReference type="EMBL" id="KAJ3181187.1"/>
    </source>
</evidence>
<dbReference type="InterPro" id="IPR015943">
    <property type="entry name" value="WD40/YVTN_repeat-like_dom_sf"/>
</dbReference>
<accession>A0AAD5TPW3</accession>
<dbReference type="InterPro" id="IPR019775">
    <property type="entry name" value="WD40_repeat_CS"/>
</dbReference>
<feature type="repeat" description="WD" evidence="4">
    <location>
        <begin position="140"/>
        <end position="182"/>
    </location>
</feature>
<dbReference type="PANTHER" id="PTHR14205">
    <property type="entry name" value="WD-REPEAT PROTEIN"/>
    <property type="match status" value="1"/>
</dbReference>
<dbReference type="PROSITE" id="PS50082">
    <property type="entry name" value="WD_REPEATS_2"/>
    <property type="match status" value="2"/>
</dbReference>
<dbReference type="Proteomes" id="UP001212152">
    <property type="component" value="Unassembled WGS sequence"/>
</dbReference>
<comment type="similarity">
    <text evidence="1">Belongs to the WD repeat EIPR1 family.</text>
</comment>
<dbReference type="AlphaFoldDB" id="A0AAD5TPW3"/>
<dbReference type="PROSITE" id="PS50294">
    <property type="entry name" value="WD_REPEATS_REGION"/>
    <property type="match status" value="1"/>
</dbReference>
<evidence type="ECO:0000256" key="3">
    <source>
        <dbReference type="ARBA" id="ARBA00022737"/>
    </source>
</evidence>
<sequence length="891" mass="97516">MAGSLRVQSLDFSSPSAPNVGSKEFLATVGRILYRCDLDSMKVTATETVGTDALLTASWSPHVGSQLICAGGVDRSVNVIDARLFGGSSASIWKTSDGHQSAVTALEFNPFIPYLMASAGEDAVVKMWDLRYLQHCVGRIDAHYQGIHSLAWSNSHAETLTTASSDRSWRAWAFLSGADTVRTTSQDVFVSCPGSEWGCALYAEAKAEVAVGAQMIGESREYTSPVIKVVSSKQLLDTYYTVSAIGQVSCHTLPGEAFEPILPHFYDSLRYTAEHEVEESIHTRNLPPAISDVVAICRTARQEGHLIAPNEVELLKLCTPLPPVDPASWNVPVPSMTERVVNIDAVDKVREELDEWTYFLPPGFDSISTSKELIKPKLRNDLSMAISRCKLVTEVLDGSWESVIRDEKLICKGMEQDTFFINGATLRVRLRNEIEIRYFSELFVAFQFIVQAVLQQDFIRGLSLGLKLTSIIADTPQRPFTDTAEVFGVLLFPTVFEDARTFPPSDPLTADRRKAAVVEHVTQLMAQDKESVARMAQLAARTKPKEDAAAAKKGHARSLSTTETGAAFGGLVTGSDSKAQAIRKLTETSESILPMLRLETRIAKTLSGGKPEAETHADVLRIFDTQDDQESAEGEAKHKRPFAERTISVYAIRAYLDALLAHRRFLEYYTICFDLVALYVAHDIANALLNHCIACATAKFDTHINGLYELAAAKLAEALDQSNTSPEPLEEVLLGAIEKLKEGLVTIVQCGALLSKLSLADKERAETIRGSFSHLFGVLRTSLLRALDLVDRVLGAGGVRYVNPLVGFYLISTLIADSIRPFIQRGAAQSAQSALRDTVLMSTTTAAQRRFGQPIISTGPNPSSEFMAEVNALVESLGKVGRMTEPISRFE</sequence>
<dbReference type="Gene3D" id="2.130.10.10">
    <property type="entry name" value="YVTN repeat-like/Quinoprotein amine dehydrogenase"/>
    <property type="match status" value="1"/>
</dbReference>
<evidence type="ECO:0000256" key="2">
    <source>
        <dbReference type="ARBA" id="ARBA00022574"/>
    </source>
</evidence>
<dbReference type="EMBL" id="JADGJQ010000013">
    <property type="protein sequence ID" value="KAJ3181187.1"/>
    <property type="molecule type" value="Genomic_DNA"/>
</dbReference>
<dbReference type="SUPFAM" id="SSF50978">
    <property type="entry name" value="WD40 repeat-like"/>
    <property type="match status" value="1"/>
</dbReference>